<feature type="compositionally biased region" description="Polar residues" evidence="1">
    <location>
        <begin position="62"/>
        <end position="75"/>
    </location>
</feature>
<dbReference type="InterPro" id="IPR001005">
    <property type="entry name" value="SANT/Myb"/>
</dbReference>
<dbReference type="CDD" id="cd00167">
    <property type="entry name" value="SANT"/>
    <property type="match status" value="1"/>
</dbReference>
<dbReference type="Proteomes" id="UP000054383">
    <property type="component" value="Unassembled WGS sequence"/>
</dbReference>
<evidence type="ECO:0000259" key="2">
    <source>
        <dbReference type="PROSITE" id="PS50090"/>
    </source>
</evidence>
<sequence>MAITMEKIKFYRPPSLPVRPTQKYPANRPSPLHCHSSYRTYSSTPTPQYCPLPPRPPVTVPSSAISRSGNTSRPFNSPVYPNDFDRAIQEFPHQSVGVFTQGEDRKDEEREDPLIPDGQECEDHGGNLLCSTLEKYPSSPITSSTPTTNEAFAQPPNTDLAPLQSQDHEIRTGNADPMSPTRPMTPSVSSEELVSTSVSTDLRLNDASPQFPTPGPISTREGKAARHENSHTSVILDSQDVESCVQSVPHNEEAHRQDTSTVSEQGTTCQPDEPASVSSLPSIAVVMPVSSRSLTAPSKRPLSSNQFDIEPLLVEDDNDSILSDDADDADYIDDNILEADQRPPASKRRKVNSSAYSSRNRRATRLSKNIYPSQPVQQELGQAAQQRQTSSARSEDVYSFTGLRSSFLETSFEGRLEFLSWLFEGILSQGMPESGFAQSPPLANMTEAHREDRLSRHKSRENKPWKPEEKDLLRQLKKKEQLSWSAIEKRFAEKFPERSIGAIQVHWCTKLKDEPEV</sequence>
<dbReference type="InterPro" id="IPR009057">
    <property type="entry name" value="Homeodomain-like_sf"/>
</dbReference>
<dbReference type="Gene3D" id="1.10.10.60">
    <property type="entry name" value="Homeodomain-like"/>
    <property type="match status" value="1"/>
</dbReference>
<feature type="domain" description="Myb-like" evidence="2">
    <location>
        <begin position="457"/>
        <end position="511"/>
    </location>
</feature>
<dbReference type="PROSITE" id="PS50090">
    <property type="entry name" value="MYB_LIKE"/>
    <property type="match status" value="1"/>
</dbReference>
<evidence type="ECO:0000313" key="4">
    <source>
        <dbReference type="Proteomes" id="UP000054383"/>
    </source>
</evidence>
<feature type="compositionally biased region" description="Low complexity" evidence="1">
    <location>
        <begin position="187"/>
        <end position="200"/>
    </location>
</feature>
<dbReference type="EMBL" id="CVMT01000009">
    <property type="protein sequence ID" value="CRG91079.1"/>
    <property type="molecule type" value="Genomic_DNA"/>
</dbReference>
<keyword evidence="4" id="KW-1185">Reference proteome</keyword>
<feature type="compositionally biased region" description="Pro residues" evidence="1">
    <location>
        <begin position="48"/>
        <end position="59"/>
    </location>
</feature>
<feature type="compositionally biased region" description="Basic and acidic residues" evidence="1">
    <location>
        <begin position="220"/>
        <end position="230"/>
    </location>
</feature>
<proteinExistence type="predicted"/>
<dbReference type="OrthoDB" id="2143914at2759"/>
<dbReference type="OMA" id="HENSHTS"/>
<accession>A0A0U1M652</accession>
<feature type="region of interest" description="Disordered" evidence="1">
    <location>
        <begin position="14"/>
        <end position="76"/>
    </location>
</feature>
<evidence type="ECO:0000256" key="1">
    <source>
        <dbReference type="SAM" id="MobiDB-lite"/>
    </source>
</evidence>
<evidence type="ECO:0000313" key="3">
    <source>
        <dbReference type="EMBL" id="CRG91079.1"/>
    </source>
</evidence>
<organism evidence="3 4">
    <name type="scientific">Talaromyces islandicus</name>
    <name type="common">Penicillium islandicum</name>
    <dbReference type="NCBI Taxonomy" id="28573"/>
    <lineage>
        <taxon>Eukaryota</taxon>
        <taxon>Fungi</taxon>
        <taxon>Dikarya</taxon>
        <taxon>Ascomycota</taxon>
        <taxon>Pezizomycotina</taxon>
        <taxon>Eurotiomycetes</taxon>
        <taxon>Eurotiomycetidae</taxon>
        <taxon>Eurotiales</taxon>
        <taxon>Trichocomaceae</taxon>
        <taxon>Talaromyces</taxon>
        <taxon>Talaromyces sect. Islandici</taxon>
    </lineage>
</organism>
<feature type="compositionally biased region" description="Basic and acidic residues" evidence="1">
    <location>
        <begin position="461"/>
        <end position="470"/>
    </location>
</feature>
<dbReference type="Pfam" id="PF13921">
    <property type="entry name" value="Myb_DNA-bind_6"/>
    <property type="match status" value="1"/>
</dbReference>
<feature type="compositionally biased region" description="Low complexity" evidence="1">
    <location>
        <begin position="137"/>
        <end position="148"/>
    </location>
</feature>
<reference evidence="3 4" key="1">
    <citation type="submission" date="2015-04" db="EMBL/GenBank/DDBJ databases">
        <authorList>
            <person name="Syromyatnikov M.Y."/>
            <person name="Popov V.N."/>
        </authorList>
    </citation>
    <scope>NUCLEOTIDE SEQUENCE [LARGE SCALE GENOMIC DNA]</scope>
    <source>
        <strain evidence="3">WF-38-12</strain>
    </source>
</reference>
<feature type="region of interest" description="Disordered" evidence="1">
    <location>
        <begin position="101"/>
        <end position="121"/>
    </location>
</feature>
<feature type="region of interest" description="Disordered" evidence="1">
    <location>
        <begin position="338"/>
        <end position="375"/>
    </location>
</feature>
<feature type="compositionally biased region" description="Low complexity" evidence="1">
    <location>
        <begin position="37"/>
        <end position="47"/>
    </location>
</feature>
<name>A0A0U1M652_TALIS</name>
<feature type="compositionally biased region" description="Polar residues" evidence="1">
    <location>
        <begin position="259"/>
        <end position="279"/>
    </location>
</feature>
<dbReference type="STRING" id="28573.A0A0U1M652"/>
<gene>
    <name evidence="3" type="ORF">PISL3812_08127</name>
</gene>
<feature type="region of interest" description="Disordered" evidence="1">
    <location>
        <begin position="447"/>
        <end position="470"/>
    </location>
</feature>
<dbReference type="AlphaFoldDB" id="A0A0U1M652"/>
<feature type="region of interest" description="Disordered" evidence="1">
    <location>
        <begin position="136"/>
        <end position="232"/>
    </location>
</feature>
<dbReference type="SUPFAM" id="SSF46689">
    <property type="entry name" value="Homeodomain-like"/>
    <property type="match status" value="1"/>
</dbReference>
<feature type="region of interest" description="Disordered" evidence="1">
    <location>
        <begin position="250"/>
        <end position="279"/>
    </location>
</feature>
<protein>
    <recommendedName>
        <fullName evidence="2">Myb-like domain-containing protein</fullName>
    </recommendedName>
</protein>